<protein>
    <submittedName>
        <fullName evidence="2">Uncharacterized protein</fullName>
    </submittedName>
</protein>
<evidence type="ECO:0000256" key="1">
    <source>
        <dbReference type="SAM" id="Phobius"/>
    </source>
</evidence>
<dbReference type="AlphaFoldDB" id="A0A367ZRW9"/>
<dbReference type="Proteomes" id="UP000252355">
    <property type="component" value="Unassembled WGS sequence"/>
</dbReference>
<dbReference type="EMBL" id="QOQW01000004">
    <property type="protein sequence ID" value="RCK80884.1"/>
    <property type="molecule type" value="Genomic_DNA"/>
</dbReference>
<keyword evidence="1" id="KW-0812">Transmembrane</keyword>
<organism evidence="2 3">
    <name type="scientific">Candidatus Ozemobacter sibiricus</name>
    <dbReference type="NCBI Taxonomy" id="2268124"/>
    <lineage>
        <taxon>Bacteria</taxon>
        <taxon>Candidatus Ozemobacteria</taxon>
        <taxon>Candidatus Ozemobacterales</taxon>
        <taxon>Candidatus Ozemobacteraceae</taxon>
        <taxon>Candidatus Ozemobacter</taxon>
    </lineage>
</organism>
<evidence type="ECO:0000313" key="2">
    <source>
        <dbReference type="EMBL" id="RCK80884.1"/>
    </source>
</evidence>
<evidence type="ECO:0000313" key="3">
    <source>
        <dbReference type="Proteomes" id="UP000252355"/>
    </source>
</evidence>
<sequence>MKEFLWGWLFLGSLVFCGLLVASLLTAYALYSTAPLNPHTPIFAAGFGFAFGFLGLGALCLIFFDKLSRKTKVKKEEPESELFKKVVNEMPFFFFSLIYFFSLALFMGIFLLMLSYIRNASM</sequence>
<reference evidence="2 3" key="1">
    <citation type="submission" date="2018-05" db="EMBL/GenBank/DDBJ databases">
        <title>A metagenomic window into the 2 km-deep terrestrial subsurface aquifer revealed taxonomically and functionally diverse microbial community comprising novel uncultured bacterial lineages.</title>
        <authorList>
            <person name="Kadnikov V.V."/>
            <person name="Mardanov A.V."/>
            <person name="Beletsky A.V."/>
            <person name="Banks D."/>
            <person name="Pimenov N.V."/>
            <person name="Frank Y.A."/>
            <person name="Karnachuk O.V."/>
            <person name="Ravin N.V."/>
        </authorList>
    </citation>
    <scope>NUCLEOTIDE SEQUENCE [LARGE SCALE GENOMIC DNA]</scope>
    <source>
        <strain evidence="2">BY5</strain>
    </source>
</reference>
<keyword evidence="1" id="KW-0472">Membrane</keyword>
<accession>A0A367ZRW9</accession>
<feature type="transmembrane region" description="Helical" evidence="1">
    <location>
        <begin position="92"/>
        <end position="117"/>
    </location>
</feature>
<feature type="transmembrane region" description="Helical" evidence="1">
    <location>
        <begin position="7"/>
        <end position="30"/>
    </location>
</feature>
<comment type="caution">
    <text evidence="2">The sequence shown here is derived from an EMBL/GenBank/DDBJ whole genome shotgun (WGS) entry which is preliminary data.</text>
</comment>
<proteinExistence type="predicted"/>
<keyword evidence="1" id="KW-1133">Transmembrane helix</keyword>
<name>A0A367ZRW9_9BACT</name>
<gene>
    <name evidence="2" type="ORF">OZSIB_2772</name>
</gene>
<feature type="transmembrane region" description="Helical" evidence="1">
    <location>
        <begin position="42"/>
        <end position="64"/>
    </location>
</feature>